<proteinExistence type="inferred from homology"/>
<comment type="function">
    <text evidence="12">Involved in the system for phosphate transport across the cytoplasmic membrane.</text>
</comment>
<dbReference type="eggNOG" id="COG0226">
    <property type="taxonomic scope" value="Bacteria"/>
</dbReference>
<gene>
    <name evidence="14" type="primary">pstS</name>
    <name evidence="14" type="ordered locus">stu1001</name>
</gene>
<organism evidence="14 15">
    <name type="scientific">Streptococcus thermophilus (strain ATCC BAA-250 / LMG 18311)</name>
    <dbReference type="NCBI Taxonomy" id="264199"/>
    <lineage>
        <taxon>Bacteria</taxon>
        <taxon>Bacillati</taxon>
        <taxon>Bacillota</taxon>
        <taxon>Bacilli</taxon>
        <taxon>Lactobacillales</taxon>
        <taxon>Streptococcaceae</taxon>
        <taxon>Streptococcus</taxon>
    </lineage>
</organism>
<evidence type="ECO:0000256" key="1">
    <source>
        <dbReference type="ARBA" id="ARBA00002841"/>
    </source>
</evidence>
<dbReference type="SUPFAM" id="SSF53850">
    <property type="entry name" value="Periplasmic binding protein-like II"/>
    <property type="match status" value="1"/>
</dbReference>
<dbReference type="PANTHER" id="PTHR30570">
    <property type="entry name" value="PERIPLASMIC PHOSPHATE BINDING COMPONENT OF PHOSPHATE ABC TRANSPORTER"/>
    <property type="match status" value="1"/>
</dbReference>
<evidence type="ECO:0000256" key="5">
    <source>
        <dbReference type="ARBA" id="ARBA00022448"/>
    </source>
</evidence>
<evidence type="ECO:0000256" key="3">
    <source>
        <dbReference type="ARBA" id="ARBA00008725"/>
    </source>
</evidence>
<comment type="function">
    <text evidence="1">Part of the ABC transporter complex PstSACB involved in phosphate import.</text>
</comment>
<dbReference type="GO" id="GO:0006817">
    <property type="term" value="P:phosphate ion transport"/>
    <property type="evidence" value="ECO:0007669"/>
    <property type="project" value="UniProtKB-UniRule"/>
</dbReference>
<dbReference type="HOGENOM" id="CLU_026228_5_0_9"/>
<dbReference type="InterPro" id="IPR011862">
    <property type="entry name" value="Phos-bd"/>
</dbReference>
<evidence type="ECO:0000256" key="9">
    <source>
        <dbReference type="ARBA" id="ARBA00023136"/>
    </source>
</evidence>
<keyword evidence="6 12" id="KW-1003">Cell membrane</keyword>
<reference evidence="14 15" key="1">
    <citation type="journal article" date="2004" name="Nat. Biotechnol.">
        <title>Complete sequence and comparative genome analysis of the dairy bacterium Streptococcus thermophilus.</title>
        <authorList>
            <person name="Bolotin A."/>
            <person name="Quinquis B."/>
            <person name="Renault P."/>
            <person name="Sorokin A."/>
            <person name="Ehrlich S.D."/>
            <person name="Kulakauskas S."/>
            <person name="Lapidus A."/>
            <person name="Goltsman E."/>
            <person name="Mazur M."/>
            <person name="Pusch G.D."/>
            <person name="Fonstein M."/>
            <person name="Overbeek R."/>
            <person name="Kyprides N."/>
            <person name="Purnelle B."/>
            <person name="Prozzi D."/>
            <person name="Ngui K."/>
            <person name="Masuy D."/>
            <person name="Hancy F."/>
            <person name="Burteau S."/>
            <person name="Boutry M."/>
            <person name="Delcour J."/>
            <person name="Goffeau A."/>
            <person name="Hols P."/>
        </authorList>
    </citation>
    <scope>NUCLEOTIDE SEQUENCE [LARGE SCALE GENOMIC DNA]</scope>
    <source>
        <strain evidence="15">ATCC BAA-250 / LMG 18311</strain>
    </source>
</reference>
<evidence type="ECO:0000256" key="10">
    <source>
        <dbReference type="ARBA" id="ARBA00023139"/>
    </source>
</evidence>
<sequence>MTTYRRIEMKKTKGLAVILSLAMAMLVLTGCASWIDRGQSITAVGSTALQPLVEAASYGFAEKNPEIVVNVQGGGSGTGLSQVQSGAVEIGNSDLFAEEKSGIDASKLVDFQVAVAGIAVITNQKVSVDNLTTEQLRKIFTGKITNWKQLGGQDLEITIVNRAASSGTRVTFDAVIMDGKSPIRTQEQDSNGMVKSIVAQTPGAISYLSFAYLDDSVKTLKLNGFEPNAKNVATNDWPIWSYEHMYTKGKPNSYTKQLLDYMISDEVQENIVKKMGYIPIHTMKVTKDADGKVTKKSEE</sequence>
<protein>
    <recommendedName>
        <fullName evidence="12">Phosphate-binding protein</fullName>
    </recommendedName>
</protein>
<dbReference type="AlphaFoldDB" id="Q5M4F6"/>
<evidence type="ECO:0000256" key="8">
    <source>
        <dbReference type="ARBA" id="ARBA00022729"/>
    </source>
</evidence>
<keyword evidence="9" id="KW-0472">Membrane</keyword>
<dbReference type="GO" id="GO:0005886">
    <property type="term" value="C:plasma membrane"/>
    <property type="evidence" value="ECO:0007669"/>
    <property type="project" value="UniProtKB-SubCell"/>
</dbReference>
<keyword evidence="7 12" id="KW-0592">Phosphate transport</keyword>
<comment type="subunit">
    <text evidence="4 12">The complex is composed of two ATP-binding proteins (PstB), two transmembrane proteins (PstC and PstA) and a solute-binding protein (PstS).</text>
</comment>
<dbReference type="FunFam" id="3.40.190.10:FF:000107">
    <property type="entry name" value="Phosphate ABC transporter, phosphate-binding protein"/>
    <property type="match status" value="1"/>
</dbReference>
<evidence type="ECO:0000313" key="15">
    <source>
        <dbReference type="Proteomes" id="UP000001170"/>
    </source>
</evidence>
<dbReference type="Pfam" id="PF12849">
    <property type="entry name" value="PBP_like_2"/>
    <property type="match status" value="1"/>
</dbReference>
<evidence type="ECO:0000256" key="2">
    <source>
        <dbReference type="ARBA" id="ARBA00004193"/>
    </source>
</evidence>
<dbReference type="STRING" id="264199.stu1001"/>
<evidence type="ECO:0000313" key="14">
    <source>
        <dbReference type="EMBL" id="AAV60661.1"/>
    </source>
</evidence>
<dbReference type="Gene3D" id="3.40.190.10">
    <property type="entry name" value="Periplasmic binding protein-like II"/>
    <property type="match status" value="2"/>
</dbReference>
<comment type="subcellular location">
    <subcellularLocation>
        <location evidence="2 12">Cell membrane</location>
        <topology evidence="2 12">Lipid-anchor</topology>
    </subcellularLocation>
</comment>
<evidence type="ECO:0000259" key="13">
    <source>
        <dbReference type="Pfam" id="PF12849"/>
    </source>
</evidence>
<keyword evidence="5 12" id="KW-0813">Transport</keyword>
<dbReference type="EMBL" id="CP000023">
    <property type="protein sequence ID" value="AAV60661.1"/>
    <property type="molecule type" value="Genomic_DNA"/>
</dbReference>
<dbReference type="NCBIfam" id="TIGR02136">
    <property type="entry name" value="ptsS_2"/>
    <property type="match status" value="1"/>
</dbReference>
<dbReference type="GO" id="GO:0042301">
    <property type="term" value="F:phosphate ion binding"/>
    <property type="evidence" value="ECO:0007669"/>
    <property type="project" value="UniProtKB-UniRule"/>
</dbReference>
<dbReference type="KEGG" id="stl:stu1001"/>
<evidence type="ECO:0000256" key="12">
    <source>
        <dbReference type="RuleBase" id="RU367119"/>
    </source>
</evidence>
<dbReference type="PANTHER" id="PTHR30570:SF4">
    <property type="entry name" value="PHOSPHATE-BINDING PROTEIN PSTS 1"/>
    <property type="match status" value="1"/>
</dbReference>
<keyword evidence="8" id="KW-0732">Signal</keyword>
<dbReference type="CDD" id="cd13653">
    <property type="entry name" value="PBP2_phosphate_like_1"/>
    <property type="match status" value="1"/>
</dbReference>
<comment type="similarity">
    <text evidence="3 12">Belongs to the PstS family.</text>
</comment>
<evidence type="ECO:0000256" key="7">
    <source>
        <dbReference type="ARBA" id="ARBA00022592"/>
    </source>
</evidence>
<accession>Q5M4F6</accession>
<evidence type="ECO:0000256" key="4">
    <source>
        <dbReference type="ARBA" id="ARBA00011529"/>
    </source>
</evidence>
<keyword evidence="15" id="KW-1185">Reference proteome</keyword>
<dbReference type="PROSITE" id="PS51257">
    <property type="entry name" value="PROKAR_LIPOPROTEIN"/>
    <property type="match status" value="1"/>
</dbReference>
<keyword evidence="10 12" id="KW-0564">Palmitate</keyword>
<keyword evidence="11 12" id="KW-0449">Lipoprotein</keyword>
<dbReference type="InterPro" id="IPR050811">
    <property type="entry name" value="Phosphate_ABC_transporter"/>
</dbReference>
<evidence type="ECO:0000256" key="6">
    <source>
        <dbReference type="ARBA" id="ARBA00022475"/>
    </source>
</evidence>
<dbReference type="InterPro" id="IPR024370">
    <property type="entry name" value="PBP_domain"/>
</dbReference>
<dbReference type="Proteomes" id="UP000001170">
    <property type="component" value="Chromosome"/>
</dbReference>
<name>Q5M4F6_STRT2</name>
<evidence type="ECO:0000256" key="11">
    <source>
        <dbReference type="ARBA" id="ARBA00023288"/>
    </source>
</evidence>
<feature type="domain" description="PBP" evidence="13">
    <location>
        <begin position="40"/>
        <end position="266"/>
    </location>
</feature>